<dbReference type="GO" id="GO:0050853">
    <property type="term" value="P:B cell receptor signaling pathway"/>
    <property type="evidence" value="ECO:0007669"/>
    <property type="project" value="TreeGrafter"/>
</dbReference>
<dbReference type="Pfam" id="PF15703">
    <property type="entry name" value="LAT2"/>
    <property type="match status" value="1"/>
</dbReference>
<dbReference type="Proteomes" id="UP001044222">
    <property type="component" value="Chromosome 8"/>
</dbReference>
<evidence type="ECO:0000313" key="2">
    <source>
        <dbReference type="Proteomes" id="UP001044222"/>
    </source>
</evidence>
<dbReference type="PANTHER" id="PTHR15646">
    <property type="entry name" value="LINKER FOR ACTIVATION OF T-CELLS FAMILY MEMBER 2"/>
    <property type="match status" value="1"/>
</dbReference>
<dbReference type="AlphaFoldDB" id="A0A9D3RWU4"/>
<evidence type="ECO:0000313" key="1">
    <source>
        <dbReference type="EMBL" id="KAG5844496.1"/>
    </source>
</evidence>
<proteinExistence type="predicted"/>
<gene>
    <name evidence="1" type="ORF">ANANG_G00163120</name>
</gene>
<dbReference type="PANTHER" id="PTHR15646:SF5">
    <property type="entry name" value="LINKER FOR ACTIVATION OF T-CELLS FAMILY MEMBER 2"/>
    <property type="match status" value="1"/>
</dbReference>
<reference evidence="1" key="1">
    <citation type="submission" date="2021-01" db="EMBL/GenBank/DDBJ databases">
        <title>A chromosome-scale assembly of European eel, Anguilla anguilla.</title>
        <authorList>
            <person name="Henkel C."/>
            <person name="Jong-Raadsen S.A."/>
            <person name="Dufour S."/>
            <person name="Weltzien F.-A."/>
            <person name="Palstra A.P."/>
            <person name="Pelster B."/>
            <person name="Spaink H.P."/>
            <person name="Van Den Thillart G.E."/>
            <person name="Jansen H."/>
            <person name="Zahm M."/>
            <person name="Klopp C."/>
            <person name="Cedric C."/>
            <person name="Louis A."/>
            <person name="Berthelot C."/>
            <person name="Parey E."/>
            <person name="Roest Crollius H."/>
            <person name="Montfort J."/>
            <person name="Robinson-Rechavi M."/>
            <person name="Bucao C."/>
            <person name="Bouchez O."/>
            <person name="Gislard M."/>
            <person name="Lluch J."/>
            <person name="Milhes M."/>
            <person name="Lampietro C."/>
            <person name="Lopez Roques C."/>
            <person name="Donnadieu C."/>
            <person name="Braasch I."/>
            <person name="Desvignes T."/>
            <person name="Postlethwait J."/>
            <person name="Bobe J."/>
            <person name="Guiguen Y."/>
            <person name="Dirks R."/>
        </authorList>
    </citation>
    <scope>NUCLEOTIDE SEQUENCE</scope>
    <source>
        <strain evidence="1">Tag_6206</strain>
        <tissue evidence="1">Liver</tissue>
    </source>
</reference>
<sequence length="201" mass="22590">MCTFQEPCRHGSTPAAHQIKVMTVFLSQQEAGLAVASLLSLGVLCVMCLSCRKKPRIIREENVIYGQQLVRGGRRFTVLRSKTVRLTATPGDLPPTPRESRICATAAAADDQPNYQNIHKSHLNEFDNMYVNPIPNLVYQNVTKPGPNKDEDSYSYENVFPTLQNAVNEDSESSDYANTSFLEEMKQEEEPDYVNTEENNT</sequence>
<dbReference type="GO" id="GO:0019722">
    <property type="term" value="P:calcium-mediated signaling"/>
    <property type="evidence" value="ECO:0007669"/>
    <property type="project" value="TreeGrafter"/>
</dbReference>
<accession>A0A9D3RWU4</accession>
<evidence type="ECO:0008006" key="3">
    <source>
        <dbReference type="Google" id="ProtNLM"/>
    </source>
</evidence>
<dbReference type="GO" id="GO:0042113">
    <property type="term" value="P:B cell activation"/>
    <property type="evidence" value="ECO:0007669"/>
    <property type="project" value="InterPro"/>
</dbReference>
<comment type="caution">
    <text evidence="1">The sequence shown here is derived from an EMBL/GenBank/DDBJ whole genome shotgun (WGS) entry which is preliminary data.</text>
</comment>
<dbReference type="InterPro" id="IPR031428">
    <property type="entry name" value="LAT2"/>
</dbReference>
<dbReference type="GO" id="GO:0005886">
    <property type="term" value="C:plasma membrane"/>
    <property type="evidence" value="ECO:0007669"/>
    <property type="project" value="TreeGrafter"/>
</dbReference>
<protein>
    <recommendedName>
        <fullName evidence="3">Linker for activation of T-cells family member 2</fullName>
    </recommendedName>
</protein>
<dbReference type="EMBL" id="JAFIRN010000008">
    <property type="protein sequence ID" value="KAG5844496.1"/>
    <property type="molecule type" value="Genomic_DNA"/>
</dbReference>
<keyword evidence="2" id="KW-1185">Reference proteome</keyword>
<organism evidence="1 2">
    <name type="scientific">Anguilla anguilla</name>
    <name type="common">European freshwater eel</name>
    <name type="synonym">Muraena anguilla</name>
    <dbReference type="NCBI Taxonomy" id="7936"/>
    <lineage>
        <taxon>Eukaryota</taxon>
        <taxon>Metazoa</taxon>
        <taxon>Chordata</taxon>
        <taxon>Craniata</taxon>
        <taxon>Vertebrata</taxon>
        <taxon>Euteleostomi</taxon>
        <taxon>Actinopterygii</taxon>
        <taxon>Neopterygii</taxon>
        <taxon>Teleostei</taxon>
        <taxon>Anguilliformes</taxon>
        <taxon>Anguillidae</taxon>
        <taxon>Anguilla</taxon>
    </lineage>
</organism>
<name>A0A9D3RWU4_ANGAN</name>